<dbReference type="InterPro" id="IPR049629">
    <property type="entry name" value="DPY30_SDC1_DD"/>
</dbReference>
<feature type="compositionally biased region" description="Low complexity" evidence="4">
    <location>
        <begin position="50"/>
        <end position="60"/>
    </location>
</feature>
<evidence type="ECO:0000313" key="5">
    <source>
        <dbReference type="EMBL" id="KAK2590345.1"/>
    </source>
</evidence>
<comment type="similarity">
    <text evidence="2">Belongs to the dpy-30 family.</text>
</comment>
<evidence type="ECO:0000313" key="6">
    <source>
        <dbReference type="Proteomes" id="UP001251528"/>
    </source>
</evidence>
<comment type="caution">
    <text evidence="5">The sequence shown here is derived from an EMBL/GenBank/DDBJ whole genome shotgun (WGS) entry which is preliminary data.</text>
</comment>
<dbReference type="AlphaFoldDB" id="A0AAJ0CC27"/>
<sequence length="144" mass="14986">MADEALKPATTPEASGVSATMDKASESNQPPLTSTPQKDVVMSDAPIEQAASPLPANLAPSPAPGRTGTPAQGSRAASVHPDPGFTMPSEAPAHGDSTRRYLNTKVTGVLLEGMKKLAKDQPNDPLRSLGEYLIQRSKELEGAN</sequence>
<organism evidence="5 6">
    <name type="scientific">Conoideocrella luteorostrata</name>
    <dbReference type="NCBI Taxonomy" id="1105319"/>
    <lineage>
        <taxon>Eukaryota</taxon>
        <taxon>Fungi</taxon>
        <taxon>Dikarya</taxon>
        <taxon>Ascomycota</taxon>
        <taxon>Pezizomycotina</taxon>
        <taxon>Sordariomycetes</taxon>
        <taxon>Hypocreomycetidae</taxon>
        <taxon>Hypocreales</taxon>
        <taxon>Clavicipitaceae</taxon>
        <taxon>Conoideocrella</taxon>
    </lineage>
</organism>
<evidence type="ECO:0000256" key="4">
    <source>
        <dbReference type="SAM" id="MobiDB-lite"/>
    </source>
</evidence>
<accession>A0AAJ0CC27</accession>
<keyword evidence="6" id="KW-1185">Reference proteome</keyword>
<proteinExistence type="inferred from homology"/>
<gene>
    <name evidence="5" type="primary">SDC1</name>
    <name evidence="5" type="ORF">QQS21_011971</name>
</gene>
<dbReference type="CDD" id="cd22965">
    <property type="entry name" value="DD_DPY30_SDC1"/>
    <property type="match status" value="1"/>
</dbReference>
<reference evidence="5" key="1">
    <citation type="submission" date="2023-06" db="EMBL/GenBank/DDBJ databases">
        <title>Conoideocrella luteorostrata (Hypocreales: Clavicipitaceae), a potential biocontrol fungus for elongate hemlock scale in United States Christmas tree production areas.</title>
        <authorList>
            <person name="Barrett H."/>
            <person name="Lovett B."/>
            <person name="Macias A.M."/>
            <person name="Stajich J.E."/>
            <person name="Kasson M.T."/>
        </authorList>
    </citation>
    <scope>NUCLEOTIDE SEQUENCE</scope>
    <source>
        <strain evidence="5">ARSEF 14590</strain>
    </source>
</reference>
<feature type="compositionally biased region" description="Polar residues" evidence="4">
    <location>
        <begin position="26"/>
        <end position="37"/>
    </location>
</feature>
<dbReference type="InterPro" id="IPR007858">
    <property type="entry name" value="Dpy-30_motif"/>
</dbReference>
<feature type="region of interest" description="Disordered" evidence="4">
    <location>
        <begin position="1"/>
        <end position="100"/>
    </location>
</feature>
<dbReference type="GO" id="GO:0005634">
    <property type="term" value="C:nucleus"/>
    <property type="evidence" value="ECO:0007669"/>
    <property type="project" value="UniProtKB-SubCell"/>
</dbReference>
<evidence type="ECO:0000256" key="1">
    <source>
        <dbReference type="ARBA" id="ARBA00004123"/>
    </source>
</evidence>
<evidence type="ECO:0000256" key="3">
    <source>
        <dbReference type="ARBA" id="ARBA00023242"/>
    </source>
</evidence>
<name>A0AAJ0CC27_9HYPO</name>
<keyword evidence="3" id="KW-0539">Nucleus</keyword>
<comment type="subcellular location">
    <subcellularLocation>
        <location evidence="1">Nucleus</location>
    </subcellularLocation>
</comment>
<protein>
    <submittedName>
        <fullName evidence="5">COMPASS (Complex proteins associated with Set1p) component</fullName>
    </submittedName>
</protein>
<dbReference type="Gene3D" id="1.20.890.10">
    <property type="entry name" value="cAMP-dependent protein kinase regulatory subunit, dimerization-anchoring domain"/>
    <property type="match status" value="1"/>
</dbReference>
<evidence type="ECO:0000256" key="2">
    <source>
        <dbReference type="ARBA" id="ARBA00010849"/>
    </source>
</evidence>
<dbReference type="Pfam" id="PF05186">
    <property type="entry name" value="Dpy-30"/>
    <property type="match status" value="1"/>
</dbReference>
<dbReference type="Proteomes" id="UP001251528">
    <property type="component" value="Unassembled WGS sequence"/>
</dbReference>
<dbReference type="EMBL" id="JASWJB010000451">
    <property type="protein sequence ID" value="KAK2590345.1"/>
    <property type="molecule type" value="Genomic_DNA"/>
</dbReference>